<feature type="chain" id="PRO_5011606958" description="DUF2059 domain-containing protein" evidence="1">
    <location>
        <begin position="23"/>
        <end position="161"/>
    </location>
</feature>
<dbReference type="STRING" id="414703.SAMN04488125_101495"/>
<proteinExistence type="predicted"/>
<feature type="signal peptide" evidence="1">
    <location>
        <begin position="1"/>
        <end position="22"/>
    </location>
</feature>
<sequence>MKTKIAALSLAVALALPLGARADEASDKLAVAKTLTEKTVLKNLDTGFGGALEKTVSTMPEERAETVRKEAKAEFAKQRGELLDGLSKQYAEKFSLDELKRLEAIYEDPTYQKFQTVNADPKSEVNLLSQAVVTRLLNMLTLAAASDQKGGAPGGMPIPSK</sequence>
<dbReference type="OrthoDB" id="8004482at2"/>
<keyword evidence="1" id="KW-0732">Signal</keyword>
<evidence type="ECO:0000313" key="2">
    <source>
        <dbReference type="EMBL" id="SFK38800.1"/>
    </source>
</evidence>
<dbReference type="RefSeq" id="WP_091941562.1">
    <property type="nucleotide sequence ID" value="NZ_FOSV01000001.1"/>
</dbReference>
<dbReference type="Proteomes" id="UP000198804">
    <property type="component" value="Unassembled WGS sequence"/>
</dbReference>
<accession>A0A1I3Z471</accession>
<dbReference type="AlphaFoldDB" id="A0A1I3Z471"/>
<gene>
    <name evidence="2" type="ORF">SAMN04488125_101495</name>
</gene>
<name>A0A1I3Z471_9HYPH</name>
<evidence type="ECO:0008006" key="4">
    <source>
        <dbReference type="Google" id="ProtNLM"/>
    </source>
</evidence>
<evidence type="ECO:0000313" key="3">
    <source>
        <dbReference type="Proteomes" id="UP000198804"/>
    </source>
</evidence>
<keyword evidence="3" id="KW-1185">Reference proteome</keyword>
<protein>
    <recommendedName>
        <fullName evidence="4">DUF2059 domain-containing protein</fullName>
    </recommendedName>
</protein>
<reference evidence="3" key="1">
    <citation type="submission" date="2016-10" db="EMBL/GenBank/DDBJ databases">
        <authorList>
            <person name="Varghese N."/>
            <person name="Submissions S."/>
        </authorList>
    </citation>
    <scope>NUCLEOTIDE SEQUENCE [LARGE SCALE GENOMIC DNA]</scope>
    <source>
        <strain evidence="3">CGMCC 1.6474</strain>
    </source>
</reference>
<evidence type="ECO:0000256" key="1">
    <source>
        <dbReference type="SAM" id="SignalP"/>
    </source>
</evidence>
<dbReference type="EMBL" id="FOSV01000001">
    <property type="protein sequence ID" value="SFK38800.1"/>
    <property type="molecule type" value="Genomic_DNA"/>
</dbReference>
<organism evidence="2 3">
    <name type="scientific">Methylorubrum salsuginis</name>
    <dbReference type="NCBI Taxonomy" id="414703"/>
    <lineage>
        <taxon>Bacteria</taxon>
        <taxon>Pseudomonadati</taxon>
        <taxon>Pseudomonadota</taxon>
        <taxon>Alphaproteobacteria</taxon>
        <taxon>Hyphomicrobiales</taxon>
        <taxon>Methylobacteriaceae</taxon>
        <taxon>Methylorubrum</taxon>
    </lineage>
</organism>